<comment type="caution">
    <text evidence="1">The sequence shown here is derived from an EMBL/GenBank/DDBJ whole genome shotgun (WGS) entry which is preliminary data.</text>
</comment>
<gene>
    <name evidence="1" type="ORF">JCM6292_2527</name>
</gene>
<protein>
    <submittedName>
        <fullName evidence="1">Uncharacterized protein</fullName>
    </submittedName>
</protein>
<proteinExistence type="predicted"/>
<reference evidence="1 2" key="1">
    <citation type="journal article" date="2014" name="Genome Announc.">
        <title>Draft Genome Sequences of Three Strains of Bacteroides pyogenes Isolated from a Cat and Swine.</title>
        <authorList>
            <person name="Sakamoto M."/>
            <person name="Oshima K."/>
            <person name="Suda W."/>
            <person name="Kitamura K."/>
            <person name="Iida T."/>
            <person name="Hattori M."/>
            <person name="Ohkuma M."/>
        </authorList>
    </citation>
    <scope>NUCLEOTIDE SEQUENCE [LARGE SCALE GENOMIC DNA]</scope>
    <source>
        <strain evidence="1 2">JCM 6292</strain>
    </source>
</reference>
<dbReference type="AlphaFoldDB" id="W4P8Q5"/>
<dbReference type="Proteomes" id="UP000018861">
    <property type="component" value="Unassembled WGS sequence"/>
</dbReference>
<name>W4P8Q5_9BACE</name>
<evidence type="ECO:0000313" key="1">
    <source>
        <dbReference type="EMBL" id="GAE16137.1"/>
    </source>
</evidence>
<evidence type="ECO:0000313" key="2">
    <source>
        <dbReference type="Proteomes" id="UP000018861"/>
    </source>
</evidence>
<organism evidence="1 2">
    <name type="scientific">Bacteroides pyogenes JCM 6292</name>
    <dbReference type="NCBI Taxonomy" id="1235809"/>
    <lineage>
        <taxon>Bacteria</taxon>
        <taxon>Pseudomonadati</taxon>
        <taxon>Bacteroidota</taxon>
        <taxon>Bacteroidia</taxon>
        <taxon>Bacteroidales</taxon>
        <taxon>Bacteroidaceae</taxon>
        <taxon>Bacteroides</taxon>
    </lineage>
</organism>
<sequence>MASRFRLCVKTDDRYIPQTSIKINISAPIFLIKIESEKKSINQCYKTHLLGRHACRLAKCPYLCNVFFIVLDLRLTKVGVQRYSFFYACTLKQAKEDRSGRNIKLKNNS</sequence>
<dbReference type="EMBL" id="BAIQ01000028">
    <property type="protein sequence ID" value="GAE16137.1"/>
    <property type="molecule type" value="Genomic_DNA"/>
</dbReference>
<accession>W4P8Q5</accession>